<dbReference type="EMBL" id="JACRTC010000010">
    <property type="protein sequence ID" value="MBC8571351.1"/>
    <property type="molecule type" value="Genomic_DNA"/>
</dbReference>
<feature type="binding site" evidence="7">
    <location>
        <position position="235"/>
    </location>
    <ligand>
        <name>ATP</name>
        <dbReference type="ChEBI" id="CHEBI:30616"/>
    </ligand>
</feature>
<evidence type="ECO:0000256" key="6">
    <source>
        <dbReference type="ARBA" id="ARBA00023146"/>
    </source>
</evidence>
<accession>A0A926IBK9</accession>
<dbReference type="SUPFAM" id="SSF55261">
    <property type="entry name" value="GAD domain-like"/>
    <property type="match status" value="1"/>
</dbReference>
<dbReference type="InterPro" id="IPR004115">
    <property type="entry name" value="GAD-like_sf"/>
</dbReference>
<evidence type="ECO:0000256" key="2">
    <source>
        <dbReference type="ARBA" id="ARBA00022598"/>
    </source>
</evidence>
<keyword evidence="5 7" id="KW-0648">Protein biosynthesis</keyword>
<comment type="subunit">
    <text evidence="7">Homodimer.</text>
</comment>
<keyword evidence="3 7" id="KW-0547">Nucleotide-binding</keyword>
<feature type="binding site" evidence="7">
    <location>
        <begin position="541"/>
        <end position="544"/>
    </location>
    <ligand>
        <name>ATP</name>
        <dbReference type="ChEBI" id="CHEBI:30616"/>
    </ligand>
</feature>
<dbReference type="CDD" id="cd00777">
    <property type="entry name" value="AspRS_core"/>
    <property type="match status" value="1"/>
</dbReference>
<dbReference type="GO" id="GO:0006422">
    <property type="term" value="P:aspartyl-tRNA aminoacylation"/>
    <property type="evidence" value="ECO:0007669"/>
    <property type="project" value="UniProtKB-UniRule"/>
</dbReference>
<organism evidence="9 10">
    <name type="scientific">Zongyangia hominis</name>
    <dbReference type="NCBI Taxonomy" id="2763677"/>
    <lineage>
        <taxon>Bacteria</taxon>
        <taxon>Bacillati</taxon>
        <taxon>Bacillota</taxon>
        <taxon>Clostridia</taxon>
        <taxon>Eubacteriales</taxon>
        <taxon>Oscillospiraceae</taxon>
        <taxon>Zongyangia</taxon>
    </lineage>
</organism>
<feature type="binding site" evidence="7">
    <location>
        <position position="180"/>
    </location>
    <ligand>
        <name>L-aspartate</name>
        <dbReference type="ChEBI" id="CHEBI:29991"/>
    </ligand>
</feature>
<evidence type="ECO:0000256" key="5">
    <source>
        <dbReference type="ARBA" id="ARBA00022917"/>
    </source>
</evidence>
<dbReference type="InterPro" id="IPR002312">
    <property type="entry name" value="Asp/Asn-tRNA-synth_IIb"/>
</dbReference>
<keyword evidence="10" id="KW-1185">Reference proteome</keyword>
<dbReference type="InterPro" id="IPR004524">
    <property type="entry name" value="Asp-tRNA-ligase_1"/>
</dbReference>
<dbReference type="PANTHER" id="PTHR22594">
    <property type="entry name" value="ASPARTYL/LYSYL-TRNA SYNTHETASE"/>
    <property type="match status" value="1"/>
</dbReference>
<dbReference type="NCBIfam" id="NF001750">
    <property type="entry name" value="PRK00476.1"/>
    <property type="match status" value="1"/>
</dbReference>
<feature type="binding site" evidence="7">
    <location>
        <position position="496"/>
    </location>
    <ligand>
        <name>L-aspartate</name>
        <dbReference type="ChEBI" id="CHEBI:29991"/>
    </ligand>
</feature>
<sequence>MNETMQGLKRTHYCTEVSESDIGREVVVCGFTQKTRDLGNLIFIDLRDRTGIVQLAFDDASDRAIMEKAAKVRAEFVLMAKGTVRKRESVNTEIKTGTIEIFVTDLRILNEAKTPPFEITDETSVKEELRLRYRYLDLRRSEMQYAMQMRHRIVKIARDYYDENGFLEIETPILIKSTPEGARDYLVPSRVHPGKFYALPQSPQQYKQLLMLSGFDRYMQIARCFRDEDLRADRQPEFTQIDLEMSFVDQDDVMTVNEGFMKRVFKEALGVDIETPFRRISYEEAMERFGSDKPDTRFGLELIDLGDVLAHCAFKVFAGALSAGGAVKAILVPGGAEKLSRKEIDKLTDFVKTYKAKGLAYTRLTPDKETSSFEKFLSEEEKTALRQKVGAQTGDVILVVADGDKQVVYDSLGALRCELAKRLSLIDESKFDLLWVTDFPQFEYSEEEDRYVAKHHPFTCPKLEDVDKLFTDPAGVHALAYDMVLNGCEVGGGSIRINDPELQEKMFEALGFTPEASHERFGYLIDAFQYGAPPHGGMAFGLDRLVMLLLHKDSIRDVIAFPKVQNASELMTMCPAEVDEKDIRELHIAVMEKENEE</sequence>
<evidence type="ECO:0000256" key="1">
    <source>
        <dbReference type="ARBA" id="ARBA00006303"/>
    </source>
</evidence>
<evidence type="ECO:0000256" key="4">
    <source>
        <dbReference type="ARBA" id="ARBA00022840"/>
    </source>
</evidence>
<comment type="subcellular location">
    <subcellularLocation>
        <location evidence="7">Cytoplasm</location>
    </subcellularLocation>
</comment>
<dbReference type="Pfam" id="PF01336">
    <property type="entry name" value="tRNA_anti-codon"/>
    <property type="match status" value="1"/>
</dbReference>
<keyword evidence="6 7" id="KW-0030">Aminoacyl-tRNA synthetase</keyword>
<evidence type="ECO:0000259" key="8">
    <source>
        <dbReference type="PROSITE" id="PS50862"/>
    </source>
</evidence>
<dbReference type="GO" id="GO:0140096">
    <property type="term" value="F:catalytic activity, acting on a protein"/>
    <property type="evidence" value="ECO:0007669"/>
    <property type="project" value="UniProtKB-ARBA"/>
</dbReference>
<dbReference type="Pfam" id="PF02938">
    <property type="entry name" value="GAD"/>
    <property type="match status" value="1"/>
</dbReference>
<dbReference type="InterPro" id="IPR045864">
    <property type="entry name" value="aa-tRNA-synth_II/BPL/LPL"/>
</dbReference>
<feature type="domain" description="Aminoacyl-transfer RNA synthetases class-II family profile" evidence="8">
    <location>
        <begin position="149"/>
        <end position="562"/>
    </location>
</feature>
<dbReference type="Proteomes" id="UP000660861">
    <property type="component" value="Unassembled WGS sequence"/>
</dbReference>
<feature type="binding site" evidence="7">
    <location>
        <begin position="226"/>
        <end position="228"/>
    </location>
    <ligand>
        <name>ATP</name>
        <dbReference type="ChEBI" id="CHEBI:30616"/>
    </ligand>
</feature>
<keyword evidence="4 7" id="KW-0067">ATP-binding</keyword>
<dbReference type="InterPro" id="IPR006195">
    <property type="entry name" value="aa-tRNA-synth_II"/>
</dbReference>
<comment type="catalytic activity">
    <reaction evidence="7">
        <text>tRNA(Asp) + L-aspartate + ATP = L-aspartyl-tRNA(Asp) + AMP + diphosphate</text>
        <dbReference type="Rhea" id="RHEA:19649"/>
        <dbReference type="Rhea" id="RHEA-COMP:9660"/>
        <dbReference type="Rhea" id="RHEA-COMP:9678"/>
        <dbReference type="ChEBI" id="CHEBI:29991"/>
        <dbReference type="ChEBI" id="CHEBI:30616"/>
        <dbReference type="ChEBI" id="CHEBI:33019"/>
        <dbReference type="ChEBI" id="CHEBI:78442"/>
        <dbReference type="ChEBI" id="CHEBI:78516"/>
        <dbReference type="ChEBI" id="CHEBI:456215"/>
        <dbReference type="EC" id="6.1.1.12"/>
    </reaction>
</comment>
<comment type="function">
    <text evidence="7">Catalyzes the attachment of L-aspartate to tRNA(Asp) in a two-step reaction: L-aspartate is first activated by ATP to form Asp-AMP and then transferred to the acceptor end of tRNA(Asp).</text>
</comment>
<dbReference type="InterPro" id="IPR047090">
    <property type="entry name" value="AspRS_core"/>
</dbReference>
<gene>
    <name evidence="7 9" type="primary">aspS</name>
    <name evidence="9" type="ORF">H8709_11030</name>
</gene>
<proteinExistence type="inferred from homology"/>
<evidence type="ECO:0000256" key="3">
    <source>
        <dbReference type="ARBA" id="ARBA00022741"/>
    </source>
</evidence>
<dbReference type="SUPFAM" id="SSF50249">
    <property type="entry name" value="Nucleic acid-binding proteins"/>
    <property type="match status" value="1"/>
</dbReference>
<evidence type="ECO:0000313" key="9">
    <source>
        <dbReference type="EMBL" id="MBC8571351.1"/>
    </source>
</evidence>
<reference evidence="9" key="1">
    <citation type="submission" date="2020-08" db="EMBL/GenBank/DDBJ databases">
        <title>Genome public.</title>
        <authorList>
            <person name="Liu C."/>
            <person name="Sun Q."/>
        </authorList>
    </citation>
    <scope>NUCLEOTIDE SEQUENCE</scope>
    <source>
        <strain evidence="9">NSJ-54</strain>
    </source>
</reference>
<dbReference type="GO" id="GO:0004815">
    <property type="term" value="F:aspartate-tRNA ligase activity"/>
    <property type="evidence" value="ECO:0007669"/>
    <property type="project" value="UniProtKB-UniRule"/>
</dbReference>
<feature type="binding site" evidence="7">
    <location>
        <position position="455"/>
    </location>
    <ligand>
        <name>L-aspartate</name>
        <dbReference type="ChEBI" id="CHEBI:29991"/>
    </ligand>
</feature>
<dbReference type="Gene3D" id="3.30.1360.30">
    <property type="entry name" value="GAD-like domain"/>
    <property type="match status" value="1"/>
</dbReference>
<evidence type="ECO:0000313" key="10">
    <source>
        <dbReference type="Proteomes" id="UP000660861"/>
    </source>
</evidence>
<keyword evidence="7" id="KW-0963">Cytoplasm</keyword>
<dbReference type="AlphaFoldDB" id="A0A926IBK9"/>
<dbReference type="GO" id="GO:0016740">
    <property type="term" value="F:transferase activity"/>
    <property type="evidence" value="ECO:0007669"/>
    <property type="project" value="UniProtKB-ARBA"/>
</dbReference>
<protein>
    <recommendedName>
        <fullName evidence="7">Aspartate--tRNA ligase</fullName>
        <ecNumber evidence="7">6.1.1.12</ecNumber>
    </recommendedName>
    <alternativeName>
        <fullName evidence="7">Aspartyl-tRNA synthetase</fullName>
        <shortName evidence="7">AspRS</shortName>
    </alternativeName>
</protein>
<dbReference type="InterPro" id="IPR029351">
    <property type="entry name" value="GAD_dom"/>
</dbReference>
<dbReference type="InterPro" id="IPR012340">
    <property type="entry name" value="NA-bd_OB-fold"/>
</dbReference>
<comment type="caution">
    <text evidence="7">Lacks conserved residue(s) required for the propagation of feature annotation.</text>
</comment>
<keyword evidence="2 7" id="KW-0436">Ligase</keyword>
<dbReference type="InterPro" id="IPR004365">
    <property type="entry name" value="NA-bd_OB_tRNA"/>
</dbReference>
<dbReference type="PANTHER" id="PTHR22594:SF5">
    <property type="entry name" value="ASPARTATE--TRNA LIGASE, MITOCHONDRIAL"/>
    <property type="match status" value="1"/>
</dbReference>
<feature type="binding site" evidence="7">
    <location>
        <position position="226"/>
    </location>
    <ligand>
        <name>L-aspartate</name>
        <dbReference type="ChEBI" id="CHEBI:29991"/>
    </ligand>
</feature>
<dbReference type="SUPFAM" id="SSF55681">
    <property type="entry name" value="Class II aaRS and biotin synthetases"/>
    <property type="match status" value="1"/>
</dbReference>
<dbReference type="PROSITE" id="PS50862">
    <property type="entry name" value="AA_TRNA_LIGASE_II"/>
    <property type="match status" value="1"/>
</dbReference>
<name>A0A926IBK9_9FIRM</name>
<dbReference type="PRINTS" id="PR01042">
    <property type="entry name" value="TRNASYNTHASP"/>
</dbReference>
<evidence type="ECO:0000256" key="7">
    <source>
        <dbReference type="HAMAP-Rule" id="MF_00044"/>
    </source>
</evidence>
<dbReference type="Pfam" id="PF00152">
    <property type="entry name" value="tRNA-synt_2"/>
    <property type="match status" value="1"/>
</dbReference>
<dbReference type="GO" id="GO:0003676">
    <property type="term" value="F:nucleic acid binding"/>
    <property type="evidence" value="ECO:0007669"/>
    <property type="project" value="InterPro"/>
</dbReference>
<dbReference type="CDD" id="cd04317">
    <property type="entry name" value="EcAspRS_like_N"/>
    <property type="match status" value="1"/>
</dbReference>
<dbReference type="InterPro" id="IPR004364">
    <property type="entry name" value="Aa-tRNA-synt_II"/>
</dbReference>
<dbReference type="GO" id="GO:0005737">
    <property type="term" value="C:cytoplasm"/>
    <property type="evidence" value="ECO:0007669"/>
    <property type="project" value="UniProtKB-SubCell"/>
</dbReference>
<dbReference type="InterPro" id="IPR047089">
    <property type="entry name" value="Asp-tRNA-ligase_1_N"/>
</dbReference>
<dbReference type="NCBIfam" id="TIGR00459">
    <property type="entry name" value="aspS_bact"/>
    <property type="match status" value="1"/>
</dbReference>
<dbReference type="Gene3D" id="2.40.50.140">
    <property type="entry name" value="Nucleic acid-binding proteins"/>
    <property type="match status" value="1"/>
</dbReference>
<dbReference type="RefSeq" id="WP_262398402.1">
    <property type="nucleotide sequence ID" value="NZ_JACRTC010000010.1"/>
</dbReference>
<dbReference type="Gene3D" id="3.30.930.10">
    <property type="entry name" value="Bira Bifunctional Protein, Domain 2"/>
    <property type="match status" value="1"/>
</dbReference>
<comment type="caution">
    <text evidence="9">The sequence shown here is derived from an EMBL/GenBank/DDBJ whole genome shotgun (WGS) entry which is preliminary data.</text>
</comment>
<dbReference type="HAMAP" id="MF_00044">
    <property type="entry name" value="Asp_tRNA_synth_type1"/>
    <property type="match status" value="1"/>
</dbReference>
<comment type="similarity">
    <text evidence="1 7">Belongs to the class-II aminoacyl-tRNA synthetase family. Type 1 subfamily.</text>
</comment>
<dbReference type="EC" id="6.1.1.12" evidence="7"/>
<feature type="region of interest" description="Aspartate" evidence="7">
    <location>
        <begin position="204"/>
        <end position="207"/>
    </location>
</feature>
<dbReference type="GO" id="GO:0005524">
    <property type="term" value="F:ATP binding"/>
    <property type="evidence" value="ECO:0007669"/>
    <property type="project" value="UniProtKB-UniRule"/>
</dbReference>
<feature type="binding site" evidence="7">
    <location>
        <position position="489"/>
    </location>
    <ligand>
        <name>ATP</name>
        <dbReference type="ChEBI" id="CHEBI:30616"/>
    </ligand>
</feature>